<evidence type="ECO:0000259" key="6">
    <source>
        <dbReference type="PROSITE" id="PS50923"/>
    </source>
</evidence>
<dbReference type="SUPFAM" id="SSF90188">
    <property type="entry name" value="Somatomedin B domain"/>
    <property type="match status" value="1"/>
</dbReference>
<keyword evidence="3" id="KW-0472">Membrane</keyword>
<dbReference type="PROSITE" id="PS00524">
    <property type="entry name" value="SMB_1"/>
    <property type="match status" value="1"/>
</dbReference>
<evidence type="ECO:0000256" key="1">
    <source>
        <dbReference type="ARBA" id="ARBA00023157"/>
    </source>
</evidence>
<sequence length="893" mass="99484">MNVLQLNIIVLVIASETVEVFGARRRCPAVRIANGNAQTRSRGRIITYKCYRGYTMLGEEFAACVRGKWDPDPPVCIKPGCAPVRNFKNGHITQRMRSALLEFSCNPGYKLVGPSFIYCDGRKWNTLPPFCKAADISCNFENETPCNWNIETHDDDDFMWHIQQLEPPSRILGTGPKNDHTFSNKETGHYLMIETSDYDSGSSLIPARIHSPKFPVPSDNNTCFIFWYHMFGGTVGVLNVFLNNKVVFQEMGNHGDRWIKGVVPLTNNGPDLQIMIEGTHGGGMTGVIGLDDFLIGLGSDCEYSKVKSCEGSCNKNISATDTCLCSQECFVDSSCCEDYDQFCGSDATASTVLELGYETELSESFGTEEGETLSTEIIPTDSSNIHLGSDISSYDFVKDRHVTYSTDSVSESFNVSSTLLTSNDGKINSNELTTQLTTLSTKEFNINSGTTAHIQESFKTPQYTKGTEKDSVITENKITLPVNPTLFLIPTNKLTTQVHTLKSFEVVNKSQTISNQISKTSKPLMFVTNNQTITPKMIRNKTSKPSNPLEVTKFLTTPMVINKTRITNKPSDIPKLNKFTQLKITNRASKTTHISRNTVTVKPTLNTTFQPQMKSSNSSLSIKSHALTNVQFPTTKAIGLSHVALTVHKQKTATATISPFILYSNNSKSTLRRQTSTNLQLTTKPTKQTSDFPLHVLQNLTSKISFINPETTKTLGIRFASTPFQKITKKWAAGHKTSKEMYNKATTVKLSISTQTNKIKTTSAPKNFVTKEIVKPSNSSIIKYTVQPLKSVSTEKPIEQPNSKLSEKWHPDNTTKEKYQLNAEETNYSNPISKEIIISSVCLATLLIIGIVIPFYIIRRRRRLRFVNDCEGDVLYTSSEEMLDLHLARPVVI</sequence>
<dbReference type="InterPro" id="IPR000998">
    <property type="entry name" value="MAM_dom"/>
</dbReference>
<accession>R4WE00</accession>
<evidence type="ECO:0000259" key="7">
    <source>
        <dbReference type="PROSITE" id="PS50958"/>
    </source>
</evidence>
<feature type="signal peptide" evidence="4">
    <location>
        <begin position="1"/>
        <end position="22"/>
    </location>
</feature>
<dbReference type="InterPro" id="IPR001212">
    <property type="entry name" value="Somatomedin_B_dom"/>
</dbReference>
<dbReference type="InterPro" id="IPR036024">
    <property type="entry name" value="Somatomedin_B-like_dom_sf"/>
</dbReference>
<dbReference type="PANTHER" id="PTHR23282">
    <property type="entry name" value="APICAL ENDOSOMAL GLYCOPROTEIN PRECURSOR"/>
    <property type="match status" value="1"/>
</dbReference>
<feature type="chain" id="PRO_5004381256" evidence="4">
    <location>
        <begin position="23"/>
        <end position="893"/>
    </location>
</feature>
<dbReference type="SMART" id="SM00137">
    <property type="entry name" value="MAM"/>
    <property type="match status" value="1"/>
</dbReference>
<name>R4WE00_RIPPE</name>
<dbReference type="InterPro" id="IPR000436">
    <property type="entry name" value="Sushi_SCR_CCP_dom"/>
</dbReference>
<dbReference type="CDD" id="cd06263">
    <property type="entry name" value="MAM"/>
    <property type="match status" value="1"/>
</dbReference>
<dbReference type="EMBL" id="AK418098">
    <property type="protein sequence ID" value="BAN21313.1"/>
    <property type="molecule type" value="mRNA"/>
</dbReference>
<dbReference type="GO" id="GO:0016020">
    <property type="term" value="C:membrane"/>
    <property type="evidence" value="ECO:0007669"/>
    <property type="project" value="InterPro"/>
</dbReference>
<evidence type="ECO:0000256" key="3">
    <source>
        <dbReference type="SAM" id="Phobius"/>
    </source>
</evidence>
<dbReference type="PROSITE" id="PS50923">
    <property type="entry name" value="SUSHI"/>
    <property type="match status" value="2"/>
</dbReference>
<dbReference type="SMART" id="SM00032">
    <property type="entry name" value="CCP"/>
    <property type="match status" value="2"/>
</dbReference>
<dbReference type="Pfam" id="PF00084">
    <property type="entry name" value="Sushi"/>
    <property type="match status" value="2"/>
</dbReference>
<keyword evidence="1" id="KW-1015">Disulfide bond</keyword>
<dbReference type="Gene3D" id="2.10.70.10">
    <property type="entry name" value="Complement Module, domain 1"/>
    <property type="match status" value="2"/>
</dbReference>
<dbReference type="PANTHER" id="PTHR23282:SF101">
    <property type="entry name" value="MAM DOMAIN-CONTAINING PROTEIN"/>
    <property type="match status" value="1"/>
</dbReference>
<dbReference type="InterPro" id="IPR035976">
    <property type="entry name" value="Sushi/SCR/CCP_sf"/>
</dbReference>
<feature type="domain" description="MAM" evidence="5">
    <location>
        <begin position="136"/>
        <end position="303"/>
    </location>
</feature>
<dbReference type="PROSITE" id="PS50060">
    <property type="entry name" value="MAM_2"/>
    <property type="match status" value="1"/>
</dbReference>
<evidence type="ECO:0000256" key="2">
    <source>
        <dbReference type="PROSITE-ProRule" id="PRU00302"/>
    </source>
</evidence>
<protein>
    <submittedName>
        <fullName evidence="8">ClassC scavenger receptor</fullName>
    </submittedName>
</protein>
<dbReference type="SUPFAM" id="SSF49899">
    <property type="entry name" value="Concanavalin A-like lectins/glucanases"/>
    <property type="match status" value="1"/>
</dbReference>
<dbReference type="AlphaFoldDB" id="R4WE00"/>
<dbReference type="Pfam" id="PF00629">
    <property type="entry name" value="MAM"/>
    <property type="match status" value="1"/>
</dbReference>
<reference evidence="8" key="1">
    <citation type="journal article" date="2013" name="PLoS ONE">
        <title>Gene expression in gut symbiotic organ of stinkbug affected by extracellular bacterial symbiont.</title>
        <authorList>
            <person name="Futahashi R."/>
            <person name="Tanaka K."/>
            <person name="Tanahashi M."/>
            <person name="Nikoh N."/>
            <person name="Kikuchi Y."/>
            <person name="Lee B.L."/>
            <person name="Fukatsu T."/>
        </authorList>
    </citation>
    <scope>NUCLEOTIDE SEQUENCE</scope>
    <source>
        <tissue evidence="8">Midgut</tissue>
    </source>
</reference>
<dbReference type="PROSITE" id="PS50958">
    <property type="entry name" value="SMB_2"/>
    <property type="match status" value="1"/>
</dbReference>
<feature type="transmembrane region" description="Helical" evidence="3">
    <location>
        <begin position="836"/>
        <end position="858"/>
    </location>
</feature>
<keyword evidence="3" id="KW-0812">Transmembrane</keyword>
<evidence type="ECO:0000313" key="8">
    <source>
        <dbReference type="EMBL" id="BAN21313.1"/>
    </source>
</evidence>
<dbReference type="SUPFAM" id="SSF57535">
    <property type="entry name" value="Complement control module/SCR domain"/>
    <property type="match status" value="2"/>
</dbReference>
<keyword evidence="3" id="KW-1133">Transmembrane helix</keyword>
<dbReference type="InterPro" id="IPR013320">
    <property type="entry name" value="ConA-like_dom_sf"/>
</dbReference>
<dbReference type="Gene3D" id="2.60.120.200">
    <property type="match status" value="1"/>
</dbReference>
<proteinExistence type="evidence at transcript level"/>
<keyword evidence="2" id="KW-0768">Sushi</keyword>
<dbReference type="Pfam" id="PF01033">
    <property type="entry name" value="Somatomedin_B"/>
    <property type="match status" value="1"/>
</dbReference>
<dbReference type="CDD" id="cd00033">
    <property type="entry name" value="CCP"/>
    <property type="match status" value="2"/>
</dbReference>
<keyword evidence="4" id="KW-0732">Signal</keyword>
<comment type="caution">
    <text evidence="2">Lacks conserved residue(s) required for the propagation of feature annotation.</text>
</comment>
<evidence type="ECO:0000259" key="5">
    <source>
        <dbReference type="PROSITE" id="PS50060"/>
    </source>
</evidence>
<dbReference type="InterPro" id="IPR051560">
    <property type="entry name" value="MAM_domain-containing"/>
</dbReference>
<feature type="domain" description="Sushi" evidence="6">
    <location>
        <begin position="25"/>
        <end position="78"/>
    </location>
</feature>
<evidence type="ECO:0000256" key="4">
    <source>
        <dbReference type="SAM" id="SignalP"/>
    </source>
</evidence>
<keyword evidence="8" id="KW-0675">Receptor</keyword>
<feature type="domain" description="Sushi" evidence="6">
    <location>
        <begin position="79"/>
        <end position="133"/>
    </location>
</feature>
<organism evidence="8">
    <name type="scientific">Riptortus pedestris</name>
    <name type="common">Bean bug</name>
    <dbReference type="NCBI Taxonomy" id="329032"/>
    <lineage>
        <taxon>Eukaryota</taxon>
        <taxon>Metazoa</taxon>
        <taxon>Ecdysozoa</taxon>
        <taxon>Arthropoda</taxon>
        <taxon>Hexapoda</taxon>
        <taxon>Insecta</taxon>
        <taxon>Pterygota</taxon>
        <taxon>Neoptera</taxon>
        <taxon>Paraneoptera</taxon>
        <taxon>Hemiptera</taxon>
        <taxon>Heteroptera</taxon>
        <taxon>Panheteroptera</taxon>
        <taxon>Pentatomomorpha</taxon>
        <taxon>Coreoidea</taxon>
        <taxon>Alydidae</taxon>
        <taxon>Riptortus</taxon>
    </lineage>
</organism>
<feature type="domain" description="SMB" evidence="7">
    <location>
        <begin position="305"/>
        <end position="348"/>
    </location>
</feature>